<sequence>MPPCLSHQHSKLFIVFNVRSGRGRAQAVRATIARVCAENGRDYQLFEIGRAGRLAAQIREAVDAARAASGIVVAAGGDGTINAVAQAVMGSGCAMGLLPQGTFNYFSRTHAIPTDTEEALSLLLRARPVPVQAGLVNERVFLVNASLGLYARVLEEREVYKSRYGRSRWVALWAALVTAMRRHPGWDLRIEWRGEERIVRTTTLFVGNNALQLEQVGMPRPEAVEQGELTAIALKPVGRLAMFRLMVHGALSRLGEADEVMHASFRAMTVSAARPGRRRAKVATDGEVQPMAMPLHFRVAPEPLWLIKPAPGEDGSEDARR</sequence>
<dbReference type="Gene3D" id="3.40.50.10330">
    <property type="entry name" value="Probable inorganic polyphosphate/atp-NAD kinase, domain 1"/>
    <property type="match status" value="1"/>
</dbReference>
<accession>A0ABP8GUP0</accession>
<dbReference type="InterPro" id="IPR016064">
    <property type="entry name" value="NAD/diacylglycerol_kinase_sf"/>
</dbReference>
<evidence type="ECO:0000313" key="3">
    <source>
        <dbReference type="Proteomes" id="UP001500975"/>
    </source>
</evidence>
<dbReference type="SUPFAM" id="SSF111331">
    <property type="entry name" value="NAD kinase/diacylglycerol kinase-like"/>
    <property type="match status" value="1"/>
</dbReference>
<organism evidence="2 3">
    <name type="scientific">Variovorax defluvii</name>
    <dbReference type="NCBI Taxonomy" id="913761"/>
    <lineage>
        <taxon>Bacteria</taxon>
        <taxon>Pseudomonadati</taxon>
        <taxon>Pseudomonadota</taxon>
        <taxon>Betaproteobacteria</taxon>
        <taxon>Burkholderiales</taxon>
        <taxon>Comamonadaceae</taxon>
        <taxon>Variovorax</taxon>
    </lineage>
</organism>
<dbReference type="InterPro" id="IPR001206">
    <property type="entry name" value="Diacylglycerol_kinase_cat_dom"/>
</dbReference>
<dbReference type="RefSeq" id="WP_345535698.1">
    <property type="nucleotide sequence ID" value="NZ_BAABGJ010000002.1"/>
</dbReference>
<keyword evidence="2" id="KW-0418">Kinase</keyword>
<protein>
    <submittedName>
        <fullName evidence="2">Diacylglycerol kinase family protein</fullName>
    </submittedName>
</protein>
<dbReference type="Pfam" id="PF00781">
    <property type="entry name" value="DAGK_cat"/>
    <property type="match status" value="1"/>
</dbReference>
<dbReference type="PANTHER" id="PTHR12358">
    <property type="entry name" value="SPHINGOSINE KINASE"/>
    <property type="match status" value="1"/>
</dbReference>
<evidence type="ECO:0000313" key="2">
    <source>
        <dbReference type="EMBL" id="GAA4330196.1"/>
    </source>
</evidence>
<dbReference type="SMART" id="SM00046">
    <property type="entry name" value="DAGKc"/>
    <property type="match status" value="1"/>
</dbReference>
<reference evidence="3" key="1">
    <citation type="journal article" date="2019" name="Int. J. Syst. Evol. Microbiol.">
        <title>The Global Catalogue of Microorganisms (GCM) 10K type strain sequencing project: providing services to taxonomists for standard genome sequencing and annotation.</title>
        <authorList>
            <consortium name="The Broad Institute Genomics Platform"/>
            <consortium name="The Broad Institute Genome Sequencing Center for Infectious Disease"/>
            <person name="Wu L."/>
            <person name="Ma J."/>
        </authorList>
    </citation>
    <scope>NUCLEOTIDE SEQUENCE [LARGE SCALE GENOMIC DNA]</scope>
    <source>
        <strain evidence="3">JCM 17804</strain>
    </source>
</reference>
<gene>
    <name evidence="2" type="ORF">GCM10023165_03700</name>
</gene>
<keyword evidence="2" id="KW-0808">Transferase</keyword>
<evidence type="ECO:0000259" key="1">
    <source>
        <dbReference type="PROSITE" id="PS50146"/>
    </source>
</evidence>
<dbReference type="Proteomes" id="UP001500975">
    <property type="component" value="Unassembled WGS sequence"/>
</dbReference>
<dbReference type="GO" id="GO:0016301">
    <property type="term" value="F:kinase activity"/>
    <property type="evidence" value="ECO:0007669"/>
    <property type="project" value="UniProtKB-KW"/>
</dbReference>
<feature type="domain" description="DAGKc" evidence="1">
    <location>
        <begin position="7"/>
        <end position="139"/>
    </location>
</feature>
<dbReference type="PROSITE" id="PS50146">
    <property type="entry name" value="DAGK"/>
    <property type="match status" value="1"/>
</dbReference>
<dbReference type="InterPro" id="IPR017438">
    <property type="entry name" value="ATP-NAD_kinase_N"/>
</dbReference>
<name>A0ABP8GUP0_9BURK</name>
<dbReference type="InterPro" id="IPR050187">
    <property type="entry name" value="Lipid_Phosphate_FormReg"/>
</dbReference>
<proteinExistence type="predicted"/>
<dbReference type="Gene3D" id="2.60.200.40">
    <property type="match status" value="1"/>
</dbReference>
<comment type="caution">
    <text evidence="2">The sequence shown here is derived from an EMBL/GenBank/DDBJ whole genome shotgun (WGS) entry which is preliminary data.</text>
</comment>
<keyword evidence="3" id="KW-1185">Reference proteome</keyword>
<dbReference type="EMBL" id="BAABGJ010000002">
    <property type="protein sequence ID" value="GAA4330196.1"/>
    <property type="molecule type" value="Genomic_DNA"/>
</dbReference>
<dbReference type="PANTHER" id="PTHR12358:SF54">
    <property type="entry name" value="SPHINGOSINE KINASE RELATED PROTEIN"/>
    <property type="match status" value="1"/>
</dbReference>